<accession>A0A1J0MC98</accession>
<protein>
    <recommendedName>
        <fullName evidence="4">Head-to-tail adaptor</fullName>
    </recommendedName>
</protein>
<gene>
    <name evidence="2" type="ORF">SEA_IDIDSUMTINWONG_9</name>
</gene>
<evidence type="ECO:0000313" key="2">
    <source>
        <dbReference type="EMBL" id="APD18486.1"/>
    </source>
</evidence>
<dbReference type="Proteomes" id="UP000222426">
    <property type="component" value="Segment"/>
</dbReference>
<evidence type="ECO:0000256" key="1">
    <source>
        <dbReference type="SAM" id="MobiDB-lite"/>
    </source>
</evidence>
<sequence length="132" mass="13717">MARRVYATVEQLTEWTGKPPPPDAERLLTRASEDVDDALLTAVYDVDVDGMPTDPAVVQALADAACAQVAYREETGDTGTGAAGRWSSVSIGPVSMSGPQQQAGGTGAGNVDLGPQAYRYLARAGLLPGVIR</sequence>
<proteinExistence type="predicted"/>
<keyword evidence="3" id="KW-1185">Reference proteome</keyword>
<organism evidence="2 3">
    <name type="scientific">Streptomyces phage Ididsumtinwong</name>
    <dbReference type="NCBI Taxonomy" id="1920308"/>
    <lineage>
        <taxon>Viruses</taxon>
        <taxon>Duplodnaviria</taxon>
        <taxon>Heunggongvirae</taxon>
        <taxon>Uroviricota</taxon>
        <taxon>Caudoviricetes</taxon>
        <taxon>Austintatiousvirus</taxon>
        <taxon>Austintatiousvirus ididsumtinwong</taxon>
    </lineage>
</organism>
<feature type="region of interest" description="Disordered" evidence="1">
    <location>
        <begin position="76"/>
        <end position="110"/>
    </location>
</feature>
<reference evidence="2 3" key="1">
    <citation type="submission" date="2016-11" db="EMBL/GenBank/DDBJ databases">
        <authorList>
            <person name="Meyer C.L."/>
            <person name="Nguyen V."/>
            <person name="Scott S.R."/>
            <person name="Nayek S."/>
            <person name="Syed N."/>
            <person name="Wagner P.E."/>
            <person name="Bhuiyan S."/>
            <person name="Layton S.R."/>
            <person name="Donegan-Quick R."/>
            <person name="Kim T."/>
            <person name="Visi D.K."/>
            <person name="Allen M.S."/>
            <person name="Hughes L.E."/>
            <person name="Garlena R.A."/>
            <person name="Russell D.A."/>
            <person name="Pope W.H."/>
            <person name="Jacobs-Sera D."/>
            <person name="Hendrix R.W."/>
            <person name="Hatfull G.F."/>
        </authorList>
    </citation>
    <scope>NUCLEOTIDE SEQUENCE [LARGE SCALE GENOMIC DNA]</scope>
</reference>
<evidence type="ECO:0008006" key="4">
    <source>
        <dbReference type="Google" id="ProtNLM"/>
    </source>
</evidence>
<name>A0A1J0MC98_9CAUD</name>
<dbReference type="EMBL" id="KY092479">
    <property type="protein sequence ID" value="APD18486.1"/>
    <property type="molecule type" value="Genomic_DNA"/>
</dbReference>
<evidence type="ECO:0000313" key="3">
    <source>
        <dbReference type="Proteomes" id="UP000222426"/>
    </source>
</evidence>